<gene>
    <name evidence="3" type="ORF">HPP92_015133</name>
</gene>
<keyword evidence="2" id="KW-1133">Transmembrane helix</keyword>
<keyword evidence="2" id="KW-0812">Transmembrane</keyword>
<keyword evidence="2" id="KW-0472">Membrane</keyword>
<feature type="transmembrane region" description="Helical" evidence="2">
    <location>
        <begin position="65"/>
        <end position="90"/>
    </location>
</feature>
<evidence type="ECO:0000313" key="4">
    <source>
        <dbReference type="Proteomes" id="UP000636800"/>
    </source>
</evidence>
<sequence length="91" mass="9987">MRAEPNPETGEFGEGLVEETAGGDAESDVDKGECFRDQRGMELGSFTRVDFVEFASLGFWEITRVLVFCAALIVLCSSLFFLSLLAGCYCE</sequence>
<keyword evidence="4" id="KW-1185">Reference proteome</keyword>
<name>A0A835UVI3_VANPL</name>
<accession>A0A835UVI3</accession>
<comment type="caution">
    <text evidence="3">The sequence shown here is derived from an EMBL/GenBank/DDBJ whole genome shotgun (WGS) entry which is preliminary data.</text>
</comment>
<organism evidence="3 4">
    <name type="scientific">Vanilla planifolia</name>
    <name type="common">Vanilla</name>
    <dbReference type="NCBI Taxonomy" id="51239"/>
    <lineage>
        <taxon>Eukaryota</taxon>
        <taxon>Viridiplantae</taxon>
        <taxon>Streptophyta</taxon>
        <taxon>Embryophyta</taxon>
        <taxon>Tracheophyta</taxon>
        <taxon>Spermatophyta</taxon>
        <taxon>Magnoliopsida</taxon>
        <taxon>Liliopsida</taxon>
        <taxon>Asparagales</taxon>
        <taxon>Orchidaceae</taxon>
        <taxon>Vanilloideae</taxon>
        <taxon>Vanilleae</taxon>
        <taxon>Vanilla</taxon>
    </lineage>
</organism>
<reference evidence="3 4" key="1">
    <citation type="journal article" date="2020" name="Nat. Food">
        <title>A phased Vanilla planifolia genome enables genetic improvement of flavour and production.</title>
        <authorList>
            <person name="Hasing T."/>
            <person name="Tang H."/>
            <person name="Brym M."/>
            <person name="Khazi F."/>
            <person name="Huang T."/>
            <person name="Chambers A.H."/>
        </authorList>
    </citation>
    <scope>NUCLEOTIDE SEQUENCE [LARGE SCALE GENOMIC DNA]</scope>
    <source>
        <tissue evidence="3">Leaf</tissue>
    </source>
</reference>
<proteinExistence type="predicted"/>
<dbReference type="Proteomes" id="UP000636800">
    <property type="component" value="Chromosome 7"/>
</dbReference>
<feature type="region of interest" description="Disordered" evidence="1">
    <location>
        <begin position="1"/>
        <end position="30"/>
    </location>
</feature>
<evidence type="ECO:0000256" key="2">
    <source>
        <dbReference type="SAM" id="Phobius"/>
    </source>
</evidence>
<evidence type="ECO:0000256" key="1">
    <source>
        <dbReference type="SAM" id="MobiDB-lite"/>
    </source>
</evidence>
<dbReference type="EMBL" id="JADCNL010000007">
    <property type="protein sequence ID" value="KAG0473276.1"/>
    <property type="molecule type" value="Genomic_DNA"/>
</dbReference>
<dbReference type="AlphaFoldDB" id="A0A835UVI3"/>
<dbReference type="OrthoDB" id="418412at2759"/>
<evidence type="ECO:0000313" key="3">
    <source>
        <dbReference type="EMBL" id="KAG0473276.1"/>
    </source>
</evidence>
<protein>
    <submittedName>
        <fullName evidence="3">Uncharacterized protein</fullName>
    </submittedName>
</protein>